<dbReference type="InterPro" id="IPR051081">
    <property type="entry name" value="HTH_MetalResp_TranReg"/>
</dbReference>
<dbReference type="InterPro" id="IPR036388">
    <property type="entry name" value="WH-like_DNA-bd_sf"/>
</dbReference>
<keyword evidence="1" id="KW-0805">Transcription regulation</keyword>
<name>A0ABY6CBV6_9HYPH</name>
<keyword evidence="7" id="KW-1185">Reference proteome</keyword>
<dbReference type="Proteomes" id="UP001061862">
    <property type="component" value="Chromosome"/>
</dbReference>
<dbReference type="SUPFAM" id="SSF46785">
    <property type="entry name" value="Winged helix' DNA-binding domain"/>
    <property type="match status" value="1"/>
</dbReference>
<dbReference type="PRINTS" id="PR00778">
    <property type="entry name" value="HTHARSR"/>
</dbReference>
<dbReference type="PROSITE" id="PS50987">
    <property type="entry name" value="HTH_ARSR_2"/>
    <property type="match status" value="1"/>
</dbReference>
<keyword evidence="3" id="KW-0804">Transcription</keyword>
<dbReference type="InterPro" id="IPR036390">
    <property type="entry name" value="WH_DNA-bd_sf"/>
</dbReference>
<feature type="domain" description="HTH arsR-type" evidence="5">
    <location>
        <begin position="1"/>
        <end position="89"/>
    </location>
</feature>
<keyword evidence="2" id="KW-0238">DNA-binding</keyword>
<evidence type="ECO:0000256" key="3">
    <source>
        <dbReference type="ARBA" id="ARBA00023163"/>
    </source>
</evidence>
<dbReference type="Pfam" id="PF01022">
    <property type="entry name" value="HTH_5"/>
    <property type="match status" value="1"/>
</dbReference>
<dbReference type="InterPro" id="IPR001845">
    <property type="entry name" value="HTH_ArsR_DNA-bd_dom"/>
</dbReference>
<evidence type="ECO:0000256" key="1">
    <source>
        <dbReference type="ARBA" id="ARBA00023015"/>
    </source>
</evidence>
<protein>
    <submittedName>
        <fullName evidence="6">Metalloregulator ArsR/SmtB family transcription factor</fullName>
    </submittedName>
</protein>
<sequence length="135" mass="14677">MAPVPIFIALADPTRCRIIELLQVGPSPVHRLAAEFDISRPAISRHLRVLREAGLIREEKSGRENHYALQAKRLAPVRKWLETLAPAPVQKAVSAPVAKPAPAPVSDPVVEVVTDTPAPAKPRKSAPLSQMGFDF</sequence>
<dbReference type="InterPro" id="IPR011991">
    <property type="entry name" value="ArsR-like_HTH"/>
</dbReference>
<dbReference type="SMART" id="SM00418">
    <property type="entry name" value="HTH_ARSR"/>
    <property type="match status" value="1"/>
</dbReference>
<dbReference type="RefSeq" id="WP_262168325.1">
    <property type="nucleotide sequence ID" value="NZ_CP104965.1"/>
</dbReference>
<dbReference type="CDD" id="cd00090">
    <property type="entry name" value="HTH_ARSR"/>
    <property type="match status" value="1"/>
</dbReference>
<dbReference type="PANTHER" id="PTHR33154">
    <property type="entry name" value="TRANSCRIPTIONAL REGULATOR, ARSR FAMILY"/>
    <property type="match status" value="1"/>
</dbReference>
<dbReference type="PANTHER" id="PTHR33154:SF33">
    <property type="entry name" value="TRANSCRIPTIONAL REPRESSOR SDPR"/>
    <property type="match status" value="1"/>
</dbReference>
<evidence type="ECO:0000259" key="5">
    <source>
        <dbReference type="PROSITE" id="PS50987"/>
    </source>
</evidence>
<accession>A0ABY6CBV6</accession>
<dbReference type="EMBL" id="CP104965">
    <property type="protein sequence ID" value="UXN69721.1"/>
    <property type="molecule type" value="Genomic_DNA"/>
</dbReference>
<evidence type="ECO:0000256" key="4">
    <source>
        <dbReference type="SAM" id="MobiDB-lite"/>
    </source>
</evidence>
<evidence type="ECO:0000256" key="2">
    <source>
        <dbReference type="ARBA" id="ARBA00023125"/>
    </source>
</evidence>
<dbReference type="Gene3D" id="1.10.10.10">
    <property type="entry name" value="Winged helix-like DNA-binding domain superfamily/Winged helix DNA-binding domain"/>
    <property type="match status" value="1"/>
</dbReference>
<organism evidence="6 7">
    <name type="scientific">Devosia neptuniae</name>
    <dbReference type="NCBI Taxonomy" id="191302"/>
    <lineage>
        <taxon>Bacteria</taxon>
        <taxon>Pseudomonadati</taxon>
        <taxon>Pseudomonadota</taxon>
        <taxon>Alphaproteobacteria</taxon>
        <taxon>Hyphomicrobiales</taxon>
        <taxon>Devosiaceae</taxon>
        <taxon>Devosia</taxon>
    </lineage>
</organism>
<evidence type="ECO:0000313" key="7">
    <source>
        <dbReference type="Proteomes" id="UP001061862"/>
    </source>
</evidence>
<proteinExistence type="predicted"/>
<dbReference type="NCBIfam" id="NF033788">
    <property type="entry name" value="HTH_metalloreg"/>
    <property type="match status" value="1"/>
</dbReference>
<gene>
    <name evidence="6" type="ORF">N8A98_21315</name>
</gene>
<reference evidence="6 7" key="1">
    <citation type="submission" date="2022-09" db="EMBL/GenBank/DDBJ databases">
        <title>Interaction between co-microsymbionts with complementary sets of symbiotic genes in legume-rhizobium systems.</title>
        <authorList>
            <person name="Safronova V."/>
            <person name="Sazanova A."/>
            <person name="Afonin A."/>
            <person name="Chirak E."/>
        </authorList>
    </citation>
    <scope>NUCLEOTIDE SEQUENCE [LARGE SCALE GENOMIC DNA]</scope>
    <source>
        <strain evidence="6 7">A18/4-1</strain>
    </source>
</reference>
<feature type="region of interest" description="Disordered" evidence="4">
    <location>
        <begin position="116"/>
        <end position="135"/>
    </location>
</feature>
<evidence type="ECO:0000313" key="6">
    <source>
        <dbReference type="EMBL" id="UXN69721.1"/>
    </source>
</evidence>